<name>A0A9N8K3Q1_9PEZI</name>
<evidence type="ECO:0000313" key="3">
    <source>
        <dbReference type="EMBL" id="CAD0096141.1"/>
    </source>
</evidence>
<dbReference type="Proteomes" id="UP000714618">
    <property type="component" value="Unassembled WGS sequence"/>
</dbReference>
<feature type="compositionally biased region" description="Low complexity" evidence="1">
    <location>
        <begin position="957"/>
        <end position="973"/>
    </location>
</feature>
<feature type="region of interest" description="Disordered" evidence="1">
    <location>
        <begin position="941"/>
        <end position="989"/>
    </location>
</feature>
<organism evidence="3 4">
    <name type="scientific">Aureobasidium mustum</name>
    <dbReference type="NCBI Taxonomy" id="2773714"/>
    <lineage>
        <taxon>Eukaryota</taxon>
        <taxon>Fungi</taxon>
        <taxon>Dikarya</taxon>
        <taxon>Ascomycota</taxon>
        <taxon>Pezizomycotina</taxon>
        <taxon>Dothideomycetes</taxon>
        <taxon>Dothideomycetidae</taxon>
        <taxon>Dothideales</taxon>
        <taxon>Saccotheciaceae</taxon>
        <taxon>Aureobasidium</taxon>
    </lineage>
</organism>
<evidence type="ECO:0000256" key="1">
    <source>
        <dbReference type="SAM" id="MobiDB-lite"/>
    </source>
</evidence>
<dbReference type="InterPro" id="IPR027974">
    <property type="entry name" value="DUF4470"/>
</dbReference>
<dbReference type="Pfam" id="PF14737">
    <property type="entry name" value="DUF4470"/>
    <property type="match status" value="1"/>
</dbReference>
<feature type="compositionally biased region" description="Polar residues" evidence="1">
    <location>
        <begin position="140"/>
        <end position="170"/>
    </location>
</feature>
<protein>
    <recommendedName>
        <fullName evidence="2">DUF4470 domain-containing protein</fullName>
    </recommendedName>
</protein>
<dbReference type="AlphaFoldDB" id="A0A9N8K3Q1"/>
<dbReference type="Gene3D" id="1.25.40.10">
    <property type="entry name" value="Tetratricopeptide repeat domain"/>
    <property type="match status" value="1"/>
</dbReference>
<reference evidence="3" key="1">
    <citation type="submission" date="2020-06" db="EMBL/GenBank/DDBJ databases">
        <authorList>
            <person name="Onetto C."/>
        </authorList>
    </citation>
    <scope>NUCLEOTIDE SEQUENCE</scope>
</reference>
<feature type="domain" description="DUF4470" evidence="2">
    <location>
        <begin position="243"/>
        <end position="323"/>
    </location>
</feature>
<dbReference type="EMBL" id="CAIJEO010000007">
    <property type="protein sequence ID" value="CAD0096141.1"/>
    <property type="molecule type" value="Genomic_DNA"/>
</dbReference>
<accession>A0A9N8K3Q1</accession>
<evidence type="ECO:0000313" key="4">
    <source>
        <dbReference type="Proteomes" id="UP000714618"/>
    </source>
</evidence>
<dbReference type="SUPFAM" id="SSF48452">
    <property type="entry name" value="TPR-like"/>
    <property type="match status" value="1"/>
</dbReference>
<dbReference type="InterPro" id="IPR011990">
    <property type="entry name" value="TPR-like_helical_dom_sf"/>
</dbReference>
<feature type="compositionally biased region" description="Basic and acidic residues" evidence="1">
    <location>
        <begin position="945"/>
        <end position="956"/>
    </location>
</feature>
<sequence length="1152" mass="130631">MADSSGSGSDSDSDWETDDSEPRATATRDSNQRSNTSARNRQQARRMMPPSFDMSSFDDSLFGDSALGDFMYGLEANGFGDFDDEDENYEDSSSDSSSSSDDPSDDSESSDDEDSEEEEYRIRGQQSNLSEQAQDESEKQSSGSPTKNSTATQTSKDIQKTGDVSLSAASTAEEKSAQARNHGNDLYRKGLFGKATKAYFEALSLTPNDSAPLSNLSATEPEYYPVGHDSAEPDADKRMLALKQSLSWLFAGIGDARNFFSTLIFLEGELVHHGTHESNRFHFTLIDLKPAAIAKILIMLHLLEQSEDMEAVACAVYVYGSLIMPPFAYTRLQQTIADLIDKCKNGASFTEWLYVAEAHRQSILRHLLAWKEHLYGKYETRNFREDGLRHARANREQRISAHDGADHDHKLFWTYGILMPDVEELEHEKELAQLLKRTKLRPRERSIPNQDVLDVIDNTWEPNVTLVDIDWDLVRDGGRSKGVPDFNFDIPVVAYNLFSPDEGHARNIGYRSFWDWFMFFFETTSMAIRDLHSRICVELVIGEMNDCLERLQHNAWSTRGDEQGKHDPELFPKIYNRIHMSNVPDYVGGALSTFLYGAPLLHPHRSSAIKSRVLLNNPTFDTHGQFLTEYTLLTDVKSVEQCFNVKLRRDSSSLTGWGLPTVQLHDYTMWTVGSSKPLPSGKRMARPVSEKFFQAHLLKTCLPYRRNTKYITSFDVRTPLNLTILFRLLIHFHKMGCPAHWLSGILGNMLEGVITTSARAPRRYAVKIQEVRETHPSISTSIRPWIAELSTLTSIWQHLLPFGLLFSSNLVPALDIVRHYNLKFPAPEDDCLNRAVFALVFWDTGRGSPPTNLRSTLLDDEHGDRSKAAKSMRESGVHVLTTFKWLQKTNTATFWLRSDVVEAMQKEGWKAYIWRLDTWERVTAGVSIRDDLQVGATWTDIATEDPIKPPPKDDISTKTANSKASAPKATTTPKEPEPQTHASIASSMPARISNDVDRKLVKEYQITLSRLADAAAEDAREPGLPKQIKKTRQAYIRAIDELRRRVDPSFTPTKATKFEDWPYIDLIHEVREVEMMVIMAPLLPNDLQCQLHIAKLVAGKVPSLAIPSKESLKFVEKFDEHIERRKRYDAFKEKQSKEPKRERQINPDCAPQ</sequence>
<feature type="compositionally biased region" description="Polar residues" evidence="1">
    <location>
        <begin position="27"/>
        <end position="41"/>
    </location>
</feature>
<keyword evidence="4" id="KW-1185">Reference proteome</keyword>
<feature type="compositionally biased region" description="Low complexity" evidence="1">
    <location>
        <begin position="47"/>
        <end position="60"/>
    </location>
</feature>
<feature type="region of interest" description="Disordered" evidence="1">
    <location>
        <begin position="1"/>
        <end position="182"/>
    </location>
</feature>
<feature type="compositionally biased region" description="Basic and acidic residues" evidence="1">
    <location>
        <begin position="172"/>
        <end position="182"/>
    </location>
</feature>
<dbReference type="OrthoDB" id="2423701at2759"/>
<proteinExistence type="predicted"/>
<feature type="compositionally biased region" description="Basic and acidic residues" evidence="1">
    <location>
        <begin position="1129"/>
        <end position="1145"/>
    </location>
</feature>
<feature type="compositionally biased region" description="Acidic residues" evidence="1">
    <location>
        <begin position="81"/>
        <end position="93"/>
    </location>
</feature>
<feature type="region of interest" description="Disordered" evidence="1">
    <location>
        <begin position="1129"/>
        <end position="1152"/>
    </location>
</feature>
<gene>
    <name evidence="3" type="ORF">AWRI4233_LOCUS5482</name>
</gene>
<evidence type="ECO:0000259" key="2">
    <source>
        <dbReference type="Pfam" id="PF14737"/>
    </source>
</evidence>
<comment type="caution">
    <text evidence="3">The sequence shown here is derived from an EMBL/GenBank/DDBJ whole genome shotgun (WGS) entry which is preliminary data.</text>
</comment>
<feature type="compositionally biased region" description="Low complexity" evidence="1">
    <location>
        <begin position="1"/>
        <end position="10"/>
    </location>
</feature>
<feature type="compositionally biased region" description="Acidic residues" evidence="1">
    <location>
        <begin position="102"/>
        <end position="119"/>
    </location>
</feature>